<dbReference type="InterPro" id="IPR019775">
    <property type="entry name" value="WD40_repeat_CS"/>
</dbReference>
<dbReference type="GO" id="GO:0006367">
    <property type="term" value="P:transcription initiation at RNA polymerase II promoter"/>
    <property type="evidence" value="ECO:0007669"/>
    <property type="project" value="TreeGrafter"/>
</dbReference>
<dbReference type="InterPro" id="IPR001680">
    <property type="entry name" value="WD40_rpt"/>
</dbReference>
<reference evidence="5" key="1">
    <citation type="submission" date="2022-11" db="UniProtKB">
        <authorList>
            <consortium name="WormBaseParasite"/>
        </authorList>
    </citation>
    <scope>IDENTIFICATION</scope>
</reference>
<keyword evidence="4" id="KW-1185">Reference proteome</keyword>
<dbReference type="Pfam" id="PF00400">
    <property type="entry name" value="WD40"/>
    <property type="match status" value="1"/>
</dbReference>
<dbReference type="PROSITE" id="PS50082">
    <property type="entry name" value="WD_REPEATS_2"/>
    <property type="match status" value="1"/>
</dbReference>
<dbReference type="InterPro" id="IPR015943">
    <property type="entry name" value="WD40/YVTN_repeat-like_dom_sf"/>
</dbReference>
<dbReference type="PANTHER" id="PTHR19879:SF1">
    <property type="entry name" value="CANNONBALL-RELATED"/>
    <property type="match status" value="1"/>
</dbReference>
<dbReference type="SUPFAM" id="SSF50978">
    <property type="entry name" value="WD40 repeat-like"/>
    <property type="match status" value="1"/>
</dbReference>
<dbReference type="InterPro" id="IPR036322">
    <property type="entry name" value="WD40_repeat_dom_sf"/>
</dbReference>
<evidence type="ECO:0000313" key="4">
    <source>
        <dbReference type="Proteomes" id="UP000887577"/>
    </source>
</evidence>
<dbReference type="Gene3D" id="2.130.10.10">
    <property type="entry name" value="YVTN repeat-like/Quinoprotein amine dehydrogenase"/>
    <property type="match status" value="1"/>
</dbReference>
<dbReference type="GO" id="GO:0005669">
    <property type="term" value="C:transcription factor TFIID complex"/>
    <property type="evidence" value="ECO:0007669"/>
    <property type="project" value="TreeGrafter"/>
</dbReference>
<evidence type="ECO:0000256" key="3">
    <source>
        <dbReference type="PROSITE-ProRule" id="PRU00221"/>
    </source>
</evidence>
<dbReference type="PROSITE" id="PS00678">
    <property type="entry name" value="WD_REPEATS_1"/>
    <property type="match status" value="1"/>
</dbReference>
<evidence type="ECO:0000256" key="2">
    <source>
        <dbReference type="ARBA" id="ARBA00022737"/>
    </source>
</evidence>
<dbReference type="AlphaFoldDB" id="A0A914YGG0"/>
<name>A0A914YGG0_9BILA</name>
<keyword evidence="2" id="KW-0677">Repeat</keyword>
<dbReference type="GO" id="GO:0016251">
    <property type="term" value="F:RNA polymerase II general transcription initiation factor activity"/>
    <property type="evidence" value="ECO:0007669"/>
    <property type="project" value="TreeGrafter"/>
</dbReference>
<dbReference type="PROSITE" id="PS50294">
    <property type="entry name" value="WD_REPEATS_REGION"/>
    <property type="match status" value="1"/>
</dbReference>
<dbReference type="SMART" id="SM00320">
    <property type="entry name" value="WD40"/>
    <property type="match status" value="1"/>
</dbReference>
<dbReference type="WBParaSite" id="PSU_v2.g17868.t1">
    <property type="protein sequence ID" value="PSU_v2.g17868.t1"/>
    <property type="gene ID" value="PSU_v2.g17868"/>
</dbReference>
<proteinExistence type="predicted"/>
<evidence type="ECO:0000256" key="1">
    <source>
        <dbReference type="ARBA" id="ARBA00022574"/>
    </source>
</evidence>
<dbReference type="Proteomes" id="UP000887577">
    <property type="component" value="Unplaced"/>
</dbReference>
<dbReference type="PANTHER" id="PTHR19879">
    <property type="entry name" value="TRANSCRIPTION INITIATION FACTOR TFIID"/>
    <property type="match status" value="1"/>
</dbReference>
<accession>A0A914YGG0</accession>
<keyword evidence="1 3" id="KW-0853">WD repeat</keyword>
<feature type="repeat" description="WD" evidence="3">
    <location>
        <begin position="13"/>
        <end position="54"/>
    </location>
</feature>
<protein>
    <submittedName>
        <fullName evidence="5">Uncharacterized protein</fullName>
    </submittedName>
</protein>
<evidence type="ECO:0000313" key="5">
    <source>
        <dbReference type="WBParaSite" id="PSU_v2.g17868.t1"/>
    </source>
</evidence>
<sequence>MWDVLSSNCVRTFTGHKSGVRGIKTSPDGRHLVSISDDGALCVWDIAQQKLAAVQRWMDQFLLLELHILE</sequence>
<organism evidence="4 5">
    <name type="scientific">Panagrolaimus superbus</name>
    <dbReference type="NCBI Taxonomy" id="310955"/>
    <lineage>
        <taxon>Eukaryota</taxon>
        <taxon>Metazoa</taxon>
        <taxon>Ecdysozoa</taxon>
        <taxon>Nematoda</taxon>
        <taxon>Chromadorea</taxon>
        <taxon>Rhabditida</taxon>
        <taxon>Tylenchina</taxon>
        <taxon>Panagrolaimomorpha</taxon>
        <taxon>Panagrolaimoidea</taxon>
        <taxon>Panagrolaimidae</taxon>
        <taxon>Panagrolaimus</taxon>
    </lineage>
</organism>